<protein>
    <submittedName>
        <fullName evidence="7">TetR family transcriptional regulator</fullName>
    </submittedName>
</protein>
<dbReference type="InterPro" id="IPR001647">
    <property type="entry name" value="HTH_TetR"/>
</dbReference>
<dbReference type="PROSITE" id="PS50977">
    <property type="entry name" value="HTH_TETR_2"/>
    <property type="match status" value="1"/>
</dbReference>
<dbReference type="AlphaFoldDB" id="A0A2A5J3A5"/>
<dbReference type="SUPFAM" id="SSF48498">
    <property type="entry name" value="Tetracyclin repressor-like, C-terminal domain"/>
    <property type="match status" value="1"/>
</dbReference>
<dbReference type="PRINTS" id="PR00455">
    <property type="entry name" value="HTHTETR"/>
</dbReference>
<dbReference type="GO" id="GO:0003677">
    <property type="term" value="F:DNA binding"/>
    <property type="evidence" value="ECO:0007669"/>
    <property type="project" value="UniProtKB-UniRule"/>
</dbReference>
<keyword evidence="2 4" id="KW-0238">DNA-binding</keyword>
<evidence type="ECO:0000256" key="5">
    <source>
        <dbReference type="SAM" id="MobiDB-lite"/>
    </source>
</evidence>
<feature type="DNA-binding region" description="H-T-H motif" evidence="4">
    <location>
        <begin position="49"/>
        <end position="68"/>
    </location>
</feature>
<feature type="region of interest" description="Disordered" evidence="5">
    <location>
        <begin position="1"/>
        <end position="23"/>
    </location>
</feature>
<organism evidence="7 8">
    <name type="scientific">Rhodococcus qingshengii</name>
    <dbReference type="NCBI Taxonomy" id="334542"/>
    <lineage>
        <taxon>Bacteria</taxon>
        <taxon>Bacillati</taxon>
        <taxon>Actinomycetota</taxon>
        <taxon>Actinomycetes</taxon>
        <taxon>Mycobacteriales</taxon>
        <taxon>Nocardiaceae</taxon>
        <taxon>Rhodococcus</taxon>
        <taxon>Rhodococcus erythropolis group</taxon>
    </lineage>
</organism>
<dbReference type="PANTHER" id="PTHR47506:SF1">
    <property type="entry name" value="HTH-TYPE TRANSCRIPTIONAL REGULATOR YJDC"/>
    <property type="match status" value="1"/>
</dbReference>
<sequence>MNNHTDRSEGTDHGKAGRPPMQPRAKITREAILEVSATLFSQTGYAGTSINDILAISETTKGAMYFHFSKKESIASEMLRRWSAAVSETVGKAAATGQPADRQVIMIYRELARRTQTEAITRAGLILSVDKSLSGARANYEAWTAAIEPIVVDASRSGALDSAVSRFADTLCAGFVGAVQVAASLDENHTISRRVDDLLVMWRGTDPAAVRMVEGASL</sequence>
<name>A0A2A5J3A5_RHOSG</name>
<reference evidence="7 8" key="1">
    <citation type="submission" date="2017-07" db="EMBL/GenBank/DDBJ databases">
        <title>Draft sequence of Rhodococcus enclensis 23b-28.</title>
        <authorList>
            <person name="Besaury L."/>
            <person name="Sancelme M."/>
            <person name="Amato P."/>
            <person name="Lallement A."/>
            <person name="Delort A.-M."/>
        </authorList>
    </citation>
    <scope>NUCLEOTIDE SEQUENCE [LARGE SCALE GENOMIC DNA]</scope>
    <source>
        <strain evidence="7 8">23b-28</strain>
    </source>
</reference>
<evidence type="ECO:0000256" key="3">
    <source>
        <dbReference type="ARBA" id="ARBA00023163"/>
    </source>
</evidence>
<dbReference type="EMBL" id="NOVD01000038">
    <property type="protein sequence ID" value="PCK24065.1"/>
    <property type="molecule type" value="Genomic_DNA"/>
</dbReference>
<gene>
    <name evidence="7" type="ORF">CHR55_27865</name>
</gene>
<feature type="compositionally biased region" description="Basic and acidic residues" evidence="5">
    <location>
        <begin position="1"/>
        <end position="15"/>
    </location>
</feature>
<accession>A0A2A5J3A5</accession>
<comment type="caution">
    <text evidence="7">The sequence shown here is derived from an EMBL/GenBank/DDBJ whole genome shotgun (WGS) entry which is preliminary data.</text>
</comment>
<evidence type="ECO:0000259" key="6">
    <source>
        <dbReference type="PROSITE" id="PS50977"/>
    </source>
</evidence>
<dbReference type="Pfam" id="PF00440">
    <property type="entry name" value="TetR_N"/>
    <property type="match status" value="1"/>
</dbReference>
<dbReference type="InterPro" id="IPR009057">
    <property type="entry name" value="Homeodomain-like_sf"/>
</dbReference>
<evidence type="ECO:0000256" key="1">
    <source>
        <dbReference type="ARBA" id="ARBA00023015"/>
    </source>
</evidence>
<dbReference type="PANTHER" id="PTHR47506">
    <property type="entry name" value="TRANSCRIPTIONAL REGULATORY PROTEIN"/>
    <property type="match status" value="1"/>
</dbReference>
<evidence type="ECO:0000256" key="2">
    <source>
        <dbReference type="ARBA" id="ARBA00023125"/>
    </source>
</evidence>
<evidence type="ECO:0000313" key="7">
    <source>
        <dbReference type="EMBL" id="PCK24065.1"/>
    </source>
</evidence>
<dbReference type="SUPFAM" id="SSF46689">
    <property type="entry name" value="Homeodomain-like"/>
    <property type="match status" value="1"/>
</dbReference>
<dbReference type="InterPro" id="IPR036271">
    <property type="entry name" value="Tet_transcr_reg_TetR-rel_C_sf"/>
</dbReference>
<dbReference type="Proteomes" id="UP000230886">
    <property type="component" value="Unassembled WGS sequence"/>
</dbReference>
<proteinExistence type="predicted"/>
<evidence type="ECO:0000313" key="8">
    <source>
        <dbReference type="Proteomes" id="UP000230886"/>
    </source>
</evidence>
<dbReference type="Gene3D" id="1.10.357.10">
    <property type="entry name" value="Tetracycline Repressor, domain 2"/>
    <property type="match status" value="1"/>
</dbReference>
<keyword evidence="3" id="KW-0804">Transcription</keyword>
<dbReference type="RefSeq" id="WP_095972723.1">
    <property type="nucleotide sequence ID" value="NZ_NOVD01000038.1"/>
</dbReference>
<feature type="domain" description="HTH tetR-type" evidence="6">
    <location>
        <begin position="26"/>
        <end position="86"/>
    </location>
</feature>
<keyword evidence="1" id="KW-0805">Transcription regulation</keyword>
<evidence type="ECO:0000256" key="4">
    <source>
        <dbReference type="PROSITE-ProRule" id="PRU00335"/>
    </source>
</evidence>